<dbReference type="PROSITE" id="PS50088">
    <property type="entry name" value="ANK_REPEAT"/>
    <property type="match status" value="5"/>
</dbReference>
<dbReference type="Pfam" id="PF03009">
    <property type="entry name" value="GDPD"/>
    <property type="match status" value="1"/>
</dbReference>
<dbReference type="Pfam" id="PF12796">
    <property type="entry name" value="Ank_2"/>
    <property type="match status" value="3"/>
</dbReference>
<evidence type="ECO:0000256" key="1">
    <source>
        <dbReference type="ARBA" id="ARBA00022737"/>
    </source>
</evidence>
<dbReference type="Gene3D" id="1.25.40.20">
    <property type="entry name" value="Ankyrin repeat-containing domain"/>
    <property type="match status" value="2"/>
</dbReference>
<protein>
    <submittedName>
        <fullName evidence="6">Phosphate system positive regulatory protein pho81</fullName>
    </submittedName>
</protein>
<keyword evidence="7" id="KW-1185">Reference proteome</keyword>
<name>A0AAF0EZD3_9BASI</name>
<proteinExistence type="predicted"/>
<dbReference type="InterPro" id="IPR036770">
    <property type="entry name" value="Ankyrin_rpt-contain_sf"/>
</dbReference>
<dbReference type="InterPro" id="IPR017946">
    <property type="entry name" value="PLC-like_Pdiesterase_TIM-brl"/>
</dbReference>
<dbReference type="PANTHER" id="PTHR24198:SF165">
    <property type="entry name" value="ANKYRIN REPEAT-CONTAINING PROTEIN-RELATED"/>
    <property type="match status" value="1"/>
</dbReference>
<feature type="repeat" description="ANK" evidence="3">
    <location>
        <begin position="519"/>
        <end position="551"/>
    </location>
</feature>
<dbReference type="PROSITE" id="PS51382">
    <property type="entry name" value="SPX"/>
    <property type="match status" value="1"/>
</dbReference>
<dbReference type="InterPro" id="IPR002110">
    <property type="entry name" value="Ankyrin_rpt"/>
</dbReference>
<feature type="repeat" description="ANK" evidence="3">
    <location>
        <begin position="372"/>
        <end position="404"/>
    </location>
</feature>
<evidence type="ECO:0000259" key="4">
    <source>
        <dbReference type="PROSITE" id="PS51382"/>
    </source>
</evidence>
<keyword evidence="1" id="KW-0677">Repeat</keyword>
<feature type="domain" description="SPX" evidence="4">
    <location>
        <begin position="1"/>
        <end position="180"/>
    </location>
</feature>
<dbReference type="EMBL" id="CP119958">
    <property type="protein sequence ID" value="WFD37577.1"/>
    <property type="molecule type" value="Genomic_DNA"/>
</dbReference>
<dbReference type="PANTHER" id="PTHR24198">
    <property type="entry name" value="ANKYRIN REPEAT AND PROTEIN KINASE DOMAIN-CONTAINING PROTEIN"/>
    <property type="match status" value="1"/>
</dbReference>
<evidence type="ECO:0000259" key="5">
    <source>
        <dbReference type="PROSITE" id="PS51704"/>
    </source>
</evidence>
<dbReference type="Pfam" id="PF03105">
    <property type="entry name" value="SPX"/>
    <property type="match status" value="1"/>
</dbReference>
<feature type="repeat" description="ANK" evidence="3">
    <location>
        <begin position="553"/>
        <end position="585"/>
    </location>
</feature>
<accession>A0AAF0EZD3</accession>
<dbReference type="Gene3D" id="3.20.20.190">
    <property type="entry name" value="Phosphatidylinositol (PI) phosphodiesterase"/>
    <property type="match status" value="1"/>
</dbReference>
<dbReference type="InterPro" id="IPR004331">
    <property type="entry name" value="SPX_dom"/>
</dbReference>
<feature type="domain" description="GP-PDE" evidence="5">
    <location>
        <begin position="853"/>
        <end position="1149"/>
    </location>
</feature>
<gene>
    <name evidence="6" type="primary">PHO81</name>
    <name evidence="6" type="ORF">MJAP1_000522</name>
</gene>
<dbReference type="GO" id="GO:0006629">
    <property type="term" value="P:lipid metabolic process"/>
    <property type="evidence" value="ECO:0007669"/>
    <property type="project" value="InterPro"/>
</dbReference>
<reference evidence="6" key="1">
    <citation type="submission" date="2023-03" db="EMBL/GenBank/DDBJ databases">
        <title>Mating type loci evolution in Malassezia.</title>
        <authorList>
            <person name="Coelho M.A."/>
        </authorList>
    </citation>
    <scope>NUCLEOTIDE SEQUENCE</scope>
    <source>
        <strain evidence="6">CBS 9431</strain>
    </source>
</reference>
<dbReference type="GeneID" id="85224171"/>
<dbReference type="SUPFAM" id="SSF51695">
    <property type="entry name" value="PLC-like phosphodiesterases"/>
    <property type="match status" value="1"/>
</dbReference>
<evidence type="ECO:0000313" key="7">
    <source>
        <dbReference type="Proteomes" id="UP001217754"/>
    </source>
</evidence>
<dbReference type="Proteomes" id="UP001217754">
    <property type="component" value="Chromosome 1"/>
</dbReference>
<dbReference type="CDD" id="cd14483">
    <property type="entry name" value="SPX_PHO81_NUC-2_like"/>
    <property type="match status" value="1"/>
</dbReference>
<feature type="repeat" description="ANK" evidence="3">
    <location>
        <begin position="487"/>
        <end position="519"/>
    </location>
</feature>
<dbReference type="InterPro" id="IPR057506">
    <property type="entry name" value="C2_GPCPD1"/>
</dbReference>
<dbReference type="GO" id="GO:0008081">
    <property type="term" value="F:phosphoric diester hydrolase activity"/>
    <property type="evidence" value="ECO:0007669"/>
    <property type="project" value="InterPro"/>
</dbReference>
<dbReference type="PROSITE" id="PS50297">
    <property type="entry name" value="ANK_REP_REGION"/>
    <property type="match status" value="4"/>
</dbReference>
<dbReference type="InterPro" id="IPR030395">
    <property type="entry name" value="GP_PDE_dom"/>
</dbReference>
<keyword evidence="2 3" id="KW-0040">ANK repeat</keyword>
<evidence type="ECO:0000313" key="6">
    <source>
        <dbReference type="EMBL" id="WFD37577.1"/>
    </source>
</evidence>
<dbReference type="SUPFAM" id="SSF48403">
    <property type="entry name" value="Ankyrin repeat"/>
    <property type="match status" value="1"/>
</dbReference>
<feature type="repeat" description="ANK" evidence="3">
    <location>
        <begin position="449"/>
        <end position="481"/>
    </location>
</feature>
<dbReference type="SMART" id="SM00248">
    <property type="entry name" value="ANK"/>
    <property type="match status" value="7"/>
</dbReference>
<dbReference type="RefSeq" id="XP_060120474.1">
    <property type="nucleotide sequence ID" value="XM_060264491.1"/>
</dbReference>
<sequence length="1149" mass="123861">MKQISGWGSYYLDYKFLKKIINSLEKGRLGDAALFATSVRPSGDAPSDQPPLATESPASELQIHKAAFFFKLERELEKINAFYLQKESDLRARLTTLISKKRHLIALASGRSSAGGALTNKVAITSDSPSFVALLEGFRYFEKDLAKLQQFIEINATGFRKILKKWDKRSKSQTKELYLARQVDAQPCFNREFIAEMSDLAAASVLQLESLAAGNELPSSSYKSETAILKGSVPYGATNLPGSIFVQDTTTPGSDALIFDSERRMDFEAERDSHSNSDTLNELSERITAAIHEGSVDEAKTLLADARRETDMDIDAALGDDAERANKIQANAPVASGIAHQVWRALATASPSAIHTAIVAGLPDYAFVDDINARTTLHISALAGQLELVKACVEHGVDVRKVDVYGREALAYAAMHGREEICQYLLGLPSSRASPSSPQGSMVDSVDLDGFSPLVHAVVRGHTGTVRILLDYTAAIGSVPRAKTESSDLSPLALAAQGGHVDITKLLLERGAKVEANTEGLLPQTLAARAGHTECLRVLIDAGVDVNAPEKGSLWTPLFYAAEAGHIECVRLLLERGATLDNVDEKHRHAVFYAAWNGWMQCARLLLDTFAARAPPPAPGVDPSATPVLLKPSPDADLDMDLEAEGDGIPSLYLPPPIIPFRTYGHNYLDKRSLLSLSLSNRSIVLHKQAVPDRPELFPGLTSSLKLVLTPRSTAPGADAGIPHTLILPMADDREDVTFQIANLDEFHLEWELFPTFGSSRIAKTALLPDMLGSLANRDTLQLPLFDWHLNVVGHVDLAVECVRPFGSVQLEIGGRVETYWKSTLPSSNQGAAAAPNSERRVTGLGTSASLGVDRGVTRAEPTLAQEAPAPEPTSYVTASSLSGNYLRVVVQYTSDLVPVVCASQRLPVPVWAPLVSQVSKDDFLKIAEQTGHAWSTSNTEAFTMADWSAKLATSLVPLDTLLATVPHHVGLALEVHLDAAPATDKPVVSVNDCVDATLHAVYEAADRDHKHSRKLFFSSSSPGACVALNWKQPNYAVFFILNASLQKDAAVALLPAGADPRQSSIAEGVRFAKGNNLLGIMINAQTLEQVPELIPSIKAAGLVLITLSRPNTQVLAPLSGNNLLGAPALSYEDAFDGYIQDNIIQCTK</sequence>
<evidence type="ECO:0000256" key="3">
    <source>
        <dbReference type="PROSITE-ProRule" id="PRU00023"/>
    </source>
</evidence>
<dbReference type="AlphaFoldDB" id="A0AAF0EZD3"/>
<evidence type="ECO:0000256" key="2">
    <source>
        <dbReference type="ARBA" id="ARBA00023043"/>
    </source>
</evidence>
<dbReference type="PROSITE" id="PS51704">
    <property type="entry name" value="GP_PDE"/>
    <property type="match status" value="1"/>
</dbReference>
<dbReference type="Pfam" id="PF25329">
    <property type="entry name" value="C2_GDE1"/>
    <property type="match status" value="1"/>
</dbReference>
<organism evidence="6 7">
    <name type="scientific">Malassezia japonica</name>
    <dbReference type="NCBI Taxonomy" id="223818"/>
    <lineage>
        <taxon>Eukaryota</taxon>
        <taxon>Fungi</taxon>
        <taxon>Dikarya</taxon>
        <taxon>Basidiomycota</taxon>
        <taxon>Ustilaginomycotina</taxon>
        <taxon>Malasseziomycetes</taxon>
        <taxon>Malasseziales</taxon>
        <taxon>Malasseziaceae</taxon>
        <taxon>Malassezia</taxon>
    </lineage>
</organism>